<evidence type="ECO:0000256" key="1">
    <source>
        <dbReference type="ARBA" id="ARBA00004761"/>
    </source>
</evidence>
<protein>
    <submittedName>
        <fullName evidence="6">KHG/KDPG aldolase</fullName>
    </submittedName>
</protein>
<proteinExistence type="inferred from homology"/>
<dbReference type="InterPro" id="IPR000887">
    <property type="entry name" value="Aldlse_KDPG_KHG"/>
</dbReference>
<reference evidence="6 7" key="1">
    <citation type="submission" date="2019-03" db="EMBL/GenBank/DDBJ databases">
        <title>Deep-cultivation of Planctomycetes and their phenomic and genomic characterization uncovers novel biology.</title>
        <authorList>
            <person name="Wiegand S."/>
            <person name="Jogler M."/>
            <person name="Boedeker C."/>
            <person name="Pinto D."/>
            <person name="Vollmers J."/>
            <person name="Rivas-Marin E."/>
            <person name="Kohn T."/>
            <person name="Peeters S.H."/>
            <person name="Heuer A."/>
            <person name="Rast P."/>
            <person name="Oberbeckmann S."/>
            <person name="Bunk B."/>
            <person name="Jeske O."/>
            <person name="Meyerdierks A."/>
            <person name="Storesund J.E."/>
            <person name="Kallscheuer N."/>
            <person name="Luecker S."/>
            <person name="Lage O.M."/>
            <person name="Pohl T."/>
            <person name="Merkel B.J."/>
            <person name="Hornburger P."/>
            <person name="Mueller R.-W."/>
            <person name="Bruemmer F."/>
            <person name="Labrenz M."/>
            <person name="Spormann A.M."/>
            <person name="Op den Camp H."/>
            <person name="Overmann J."/>
            <person name="Amann R."/>
            <person name="Jetten M.S.M."/>
            <person name="Mascher T."/>
            <person name="Medema M.H."/>
            <person name="Devos D.P."/>
            <person name="Kaster A.-K."/>
            <person name="Ovreas L."/>
            <person name="Rohde M."/>
            <person name="Galperin M.Y."/>
            <person name="Jogler C."/>
        </authorList>
    </citation>
    <scope>NUCLEOTIDE SEQUENCE [LARGE SCALE GENOMIC DNA]</scope>
    <source>
        <strain evidence="6 7">Enr17</strain>
    </source>
</reference>
<comment type="similarity">
    <text evidence="2">Belongs to the KHG/KDPG aldolase family.</text>
</comment>
<organism evidence="6 7">
    <name type="scientific">Gimesia fumaroli</name>
    <dbReference type="NCBI Taxonomy" id="2527976"/>
    <lineage>
        <taxon>Bacteria</taxon>
        <taxon>Pseudomonadati</taxon>
        <taxon>Planctomycetota</taxon>
        <taxon>Planctomycetia</taxon>
        <taxon>Planctomycetales</taxon>
        <taxon>Planctomycetaceae</taxon>
        <taxon>Gimesia</taxon>
    </lineage>
</organism>
<evidence type="ECO:0000256" key="4">
    <source>
        <dbReference type="ARBA" id="ARBA00023239"/>
    </source>
</evidence>
<dbReference type="RefSeq" id="WP_145309112.1">
    <property type="nucleotide sequence ID" value="NZ_CP037452.1"/>
</dbReference>
<name>A0A518IBQ5_9PLAN</name>
<keyword evidence="7" id="KW-1185">Reference proteome</keyword>
<dbReference type="CDD" id="cd00452">
    <property type="entry name" value="KDPG_aldolase"/>
    <property type="match status" value="1"/>
</dbReference>
<dbReference type="SUPFAM" id="SSF51569">
    <property type="entry name" value="Aldolase"/>
    <property type="match status" value="1"/>
</dbReference>
<dbReference type="KEGG" id="gfm:Enr17x_25780"/>
<sequence length="215" mass="22639">MSRHADFTQVVDRGAVAIIRAQSGELLVDVSKAIYAGGLDVIEVTFTVPGVLDILAQVKRELGDKILLGAGTVLDTETARAAILAGAEFIVTPTVNTDVIELCNRYDKLIMTGAFTPTEVLTAWEAGADIIKVFPAFVGGPAYLKALHGPLPQIPLMPTGGVDLETLPAYLKAGACAVGLGSSLVTKQMVDSGDLDGIQKLTTEYMNQIAELRKG</sequence>
<dbReference type="PANTHER" id="PTHR30246:SF1">
    <property type="entry name" value="2-DEHYDRO-3-DEOXY-6-PHOSPHOGALACTONATE ALDOLASE-RELATED"/>
    <property type="match status" value="1"/>
</dbReference>
<dbReference type="PANTHER" id="PTHR30246">
    <property type="entry name" value="2-KETO-3-DEOXY-6-PHOSPHOGLUCONATE ALDOLASE"/>
    <property type="match status" value="1"/>
</dbReference>
<dbReference type="OrthoDB" id="9802667at2"/>
<keyword evidence="4" id="KW-0456">Lyase</keyword>
<evidence type="ECO:0000313" key="7">
    <source>
        <dbReference type="Proteomes" id="UP000318313"/>
    </source>
</evidence>
<evidence type="ECO:0000313" key="6">
    <source>
        <dbReference type="EMBL" id="QDV50537.1"/>
    </source>
</evidence>
<accession>A0A518IBQ5</accession>
<dbReference type="NCBIfam" id="TIGR01182">
    <property type="entry name" value="eda"/>
    <property type="match status" value="1"/>
</dbReference>
<evidence type="ECO:0000256" key="3">
    <source>
        <dbReference type="ARBA" id="ARBA00011233"/>
    </source>
</evidence>
<dbReference type="Gene3D" id="3.20.20.70">
    <property type="entry name" value="Aldolase class I"/>
    <property type="match status" value="1"/>
</dbReference>
<dbReference type="Proteomes" id="UP000318313">
    <property type="component" value="Chromosome"/>
</dbReference>
<dbReference type="InterPro" id="IPR013785">
    <property type="entry name" value="Aldolase_TIM"/>
</dbReference>
<dbReference type="Pfam" id="PF01081">
    <property type="entry name" value="Aldolase"/>
    <property type="match status" value="1"/>
</dbReference>
<evidence type="ECO:0000256" key="5">
    <source>
        <dbReference type="ARBA" id="ARBA00023277"/>
    </source>
</evidence>
<keyword evidence="5" id="KW-0119">Carbohydrate metabolism</keyword>
<dbReference type="GO" id="GO:0016829">
    <property type="term" value="F:lyase activity"/>
    <property type="evidence" value="ECO:0007669"/>
    <property type="project" value="UniProtKB-KW"/>
</dbReference>
<comment type="subunit">
    <text evidence="3">Homotrimer.</text>
</comment>
<gene>
    <name evidence="6" type="primary">kdgA</name>
    <name evidence="6" type="ORF">Enr17x_25780</name>
</gene>
<comment type="pathway">
    <text evidence="1">Carbohydrate acid metabolism.</text>
</comment>
<evidence type="ECO:0000256" key="2">
    <source>
        <dbReference type="ARBA" id="ARBA00006906"/>
    </source>
</evidence>
<dbReference type="EMBL" id="CP037452">
    <property type="protein sequence ID" value="QDV50537.1"/>
    <property type="molecule type" value="Genomic_DNA"/>
</dbReference>
<dbReference type="AlphaFoldDB" id="A0A518IBQ5"/>